<evidence type="ECO:0000313" key="3">
    <source>
        <dbReference type="Proteomes" id="UP000002531"/>
    </source>
</evidence>
<protein>
    <recommendedName>
        <fullName evidence="1">Novel STAND NTPase 5 domain-containing protein</fullName>
    </recommendedName>
</protein>
<evidence type="ECO:0000313" key="2">
    <source>
        <dbReference type="EMBL" id="ABA06113.1"/>
    </source>
</evidence>
<dbReference type="InterPro" id="IPR027417">
    <property type="entry name" value="P-loop_NTPase"/>
</dbReference>
<accession>Q3SNM8</accession>
<dbReference type="eggNOG" id="COG0433">
    <property type="taxonomic scope" value="Bacteria"/>
</dbReference>
<feature type="domain" description="Novel STAND NTPase 5" evidence="1">
    <location>
        <begin position="351"/>
        <end position="477"/>
    </location>
</feature>
<dbReference type="EMBL" id="CP000115">
    <property type="protein sequence ID" value="ABA06113.1"/>
    <property type="molecule type" value="Genomic_DNA"/>
</dbReference>
<keyword evidence="3" id="KW-1185">Reference proteome</keyword>
<organism evidence="2 3">
    <name type="scientific">Nitrobacter winogradskyi (strain ATCC 25391 / DSM 10237 / CIP 104748 / NCIMB 11846 / Nb-255)</name>
    <dbReference type="NCBI Taxonomy" id="323098"/>
    <lineage>
        <taxon>Bacteria</taxon>
        <taxon>Pseudomonadati</taxon>
        <taxon>Pseudomonadota</taxon>
        <taxon>Alphaproteobacteria</taxon>
        <taxon>Hyphomicrobiales</taxon>
        <taxon>Nitrobacteraceae</taxon>
        <taxon>Nitrobacter</taxon>
    </lineage>
</organism>
<name>Q3SNM8_NITWN</name>
<evidence type="ECO:0000259" key="1">
    <source>
        <dbReference type="Pfam" id="PF25199"/>
    </source>
</evidence>
<dbReference type="Proteomes" id="UP000002531">
    <property type="component" value="Chromosome"/>
</dbReference>
<dbReference type="HOGENOM" id="CLU_008548_0_0_5"/>
<gene>
    <name evidence="2" type="ordered locus">Nwi_2863</name>
</gene>
<proteinExistence type="predicted"/>
<reference evidence="2 3" key="1">
    <citation type="journal article" date="2006" name="Appl. Environ. Microbiol.">
        <title>Genome sequence of the chemolithoautotrophic nitrite-oxidizing bacterium Nitrobacter winogradskyi Nb-255.</title>
        <authorList>
            <person name="Starkenburg S.R."/>
            <person name="Chain P.S."/>
            <person name="Sayavedra-Soto L.A."/>
            <person name="Hauser L."/>
            <person name="Land M.L."/>
            <person name="Larimer F.W."/>
            <person name="Malfatti S.A."/>
            <person name="Klotz M.G."/>
            <person name="Bottomley P.J."/>
            <person name="Arp D.J."/>
            <person name="Hickey W.J."/>
        </authorList>
    </citation>
    <scope>NUCLEOTIDE SEQUENCE [LARGE SCALE GENOMIC DNA]</scope>
    <source>
        <strain evidence="3">ATCC 25391 / DSM 10237 / CIP 104748 / NCIMB 11846 / Nb-255</strain>
    </source>
</reference>
<dbReference type="KEGG" id="nwi:Nwi_2863"/>
<dbReference type="AlphaFoldDB" id="Q3SNM8"/>
<dbReference type="Pfam" id="PF25199">
    <property type="entry name" value="nSTAND_NTPase5"/>
    <property type="match status" value="1"/>
</dbReference>
<sequence>MYRPPAAWSHRRRQFLNLGGRMSDQALDALSEAISEERPVILVAGQAFGASDTHGEAILNGFLDRLGRKAQTGGWRVALTDPVTDADMAWLSERFDRHVPSESTLRVFDLPWSAVFTSSIDPRFAGRFETRGRQPEAVLSRGAYARVSRSRSRPPVYYLFGRANETVSDARPPKTKADLLRRSQNHASELLNRLAETATARGLVVIAGFDPARDWLDVDALLATLSDQAGVRAIWFGAPQRLDSVVADEMIAQGSLITTQTTVAAALASLDLQGRINMVGAAAPDEPGIVTTSAGILDITPQLRLRVEASARIVDDAWTEHPEPLEVSEFHEAFRKFHGDLGGFRGMMEGVAREFAIQRSFETELWKAIEAAIRQPQESDSLVVLHGQSGTGKSVSLARLAWKLRRDLALPVLVAAGRLPTPTDVDAFCSAAERTGSPVTIVVCDANQSPWRYRDLAAALQSRGRRVVVVGSSYRIEEHSRQGFRRCVEAPATLSAAESRDLEKVVARFSSTQSASEASPPEGWNALAWLYRHLSAGRQRIAAGISSEARFAESAVRERARSAPRASGRSALADQLIAAGIAEESTQLFDNDEALAATGEDAAARLIDLVMVAGRLSCPVPLNLLMRVISDRSDGLGVEGVAHLFQDLDLFRWRAADAEGTELLISPRLQLEAELICQRRLADPSREIDCLIELIKGVRPSGVDRNIERTFVLDLLQKLDRDGPRGQAYRRGYLRFADALEDLRKKAGVRDASLMLRECVFRRQAIFSLDGYNSTEEMDEDARLMVLDAARAVVEEALRLIDLGELHAGKRNRVNLIVERASIYGYLAVQRTNSGGNALWADYLAARTASARATAMSDDYHPFDVALWTSCDVLRGATLSDEQRAELLSDLYSTMDLADGMDFRSDQRIRYLERRVRRQHA</sequence>
<dbReference type="SUPFAM" id="SSF52540">
    <property type="entry name" value="P-loop containing nucleoside triphosphate hydrolases"/>
    <property type="match status" value="1"/>
</dbReference>
<dbReference type="InterPro" id="IPR057574">
    <property type="entry name" value="nSTAND_NTPase5_dom"/>
</dbReference>
<dbReference type="STRING" id="323098.Nwi_2863"/>